<dbReference type="Pfam" id="PF12796">
    <property type="entry name" value="Ank_2"/>
    <property type="match status" value="2"/>
</dbReference>
<feature type="repeat" description="ANK" evidence="3">
    <location>
        <begin position="156"/>
        <end position="188"/>
    </location>
</feature>
<dbReference type="SMART" id="SM00248">
    <property type="entry name" value="ANK"/>
    <property type="match status" value="8"/>
</dbReference>
<dbReference type="OrthoDB" id="366390at2759"/>
<dbReference type="EMBL" id="ML732370">
    <property type="protein sequence ID" value="KAB8068845.1"/>
    <property type="molecule type" value="Genomic_DNA"/>
</dbReference>
<dbReference type="InterPro" id="IPR036770">
    <property type="entry name" value="Ankyrin_rpt-contain_sf"/>
</dbReference>
<dbReference type="InterPro" id="IPR050663">
    <property type="entry name" value="Ankyrin-SOCS_Box"/>
</dbReference>
<accession>A0A5N5WM12</accession>
<evidence type="ECO:0000256" key="3">
    <source>
        <dbReference type="PROSITE-ProRule" id="PRU00023"/>
    </source>
</evidence>
<dbReference type="PROSITE" id="PS50181">
    <property type="entry name" value="FBOX"/>
    <property type="match status" value="1"/>
</dbReference>
<name>A0A5N5WM12_9EURO</name>
<dbReference type="PRINTS" id="PR01415">
    <property type="entry name" value="ANKYRIN"/>
</dbReference>
<evidence type="ECO:0000256" key="1">
    <source>
        <dbReference type="ARBA" id="ARBA00022737"/>
    </source>
</evidence>
<keyword evidence="6" id="KW-1185">Reference proteome</keyword>
<feature type="repeat" description="ANK" evidence="3">
    <location>
        <begin position="190"/>
        <end position="222"/>
    </location>
</feature>
<feature type="repeat" description="ANK" evidence="3">
    <location>
        <begin position="287"/>
        <end position="319"/>
    </location>
</feature>
<dbReference type="Gene3D" id="1.25.40.20">
    <property type="entry name" value="Ankyrin repeat-containing domain"/>
    <property type="match status" value="3"/>
</dbReference>
<gene>
    <name evidence="5" type="ORF">BDV29DRAFT_183803</name>
</gene>
<dbReference type="AlphaFoldDB" id="A0A5N5WM12"/>
<evidence type="ECO:0000259" key="4">
    <source>
        <dbReference type="PROSITE" id="PS50181"/>
    </source>
</evidence>
<protein>
    <submittedName>
        <fullName evidence="5">Ankyrin repeat-containing domain protein</fullName>
    </submittedName>
</protein>
<dbReference type="GO" id="GO:0005634">
    <property type="term" value="C:nucleus"/>
    <property type="evidence" value="ECO:0007669"/>
    <property type="project" value="TreeGrafter"/>
</dbReference>
<dbReference type="PANTHER" id="PTHR24193">
    <property type="entry name" value="ANKYRIN REPEAT PROTEIN"/>
    <property type="match status" value="1"/>
</dbReference>
<dbReference type="GO" id="GO:0000976">
    <property type="term" value="F:transcription cis-regulatory region binding"/>
    <property type="evidence" value="ECO:0007669"/>
    <property type="project" value="TreeGrafter"/>
</dbReference>
<dbReference type="Pfam" id="PF13637">
    <property type="entry name" value="Ank_4"/>
    <property type="match status" value="1"/>
</dbReference>
<evidence type="ECO:0000313" key="5">
    <source>
        <dbReference type="EMBL" id="KAB8068845.1"/>
    </source>
</evidence>
<keyword evidence="2 3" id="KW-0040">ANK repeat</keyword>
<dbReference type="GO" id="GO:0045944">
    <property type="term" value="P:positive regulation of transcription by RNA polymerase II"/>
    <property type="evidence" value="ECO:0007669"/>
    <property type="project" value="TreeGrafter"/>
</dbReference>
<evidence type="ECO:0000313" key="6">
    <source>
        <dbReference type="Proteomes" id="UP000326565"/>
    </source>
</evidence>
<feature type="repeat" description="ANK" evidence="3">
    <location>
        <begin position="221"/>
        <end position="253"/>
    </location>
</feature>
<dbReference type="SUPFAM" id="SSF48403">
    <property type="entry name" value="Ankyrin repeat"/>
    <property type="match status" value="1"/>
</dbReference>
<proteinExistence type="predicted"/>
<dbReference type="PANTHER" id="PTHR24193:SF121">
    <property type="entry name" value="ADA2A-CONTAINING COMPLEX COMPONENT 3, ISOFORM D"/>
    <property type="match status" value="1"/>
</dbReference>
<dbReference type="Proteomes" id="UP000326565">
    <property type="component" value="Unassembled WGS sequence"/>
</dbReference>
<dbReference type="PROSITE" id="PS50297">
    <property type="entry name" value="ANK_REP_REGION"/>
    <property type="match status" value="6"/>
</dbReference>
<dbReference type="InterPro" id="IPR002110">
    <property type="entry name" value="Ankyrin_rpt"/>
</dbReference>
<organism evidence="5 6">
    <name type="scientific">Aspergillus leporis</name>
    <dbReference type="NCBI Taxonomy" id="41062"/>
    <lineage>
        <taxon>Eukaryota</taxon>
        <taxon>Fungi</taxon>
        <taxon>Dikarya</taxon>
        <taxon>Ascomycota</taxon>
        <taxon>Pezizomycotina</taxon>
        <taxon>Eurotiomycetes</taxon>
        <taxon>Eurotiomycetidae</taxon>
        <taxon>Eurotiales</taxon>
        <taxon>Aspergillaceae</taxon>
        <taxon>Aspergillus</taxon>
        <taxon>Aspergillus subgen. Circumdati</taxon>
    </lineage>
</organism>
<sequence>MKLNQLPQELLLQIAEDLQSQQDINILCQVSRDLYHILNRQLYLYNIRYHNSNLLQWAALHGSVGVVQTALNYNADVNTTAPISGTKLPNRFASQFCRDLRFELQRDLSNKAGGPLQFSLARGAAPPLALAAGAGYKDVARCLLQNGATADRTGVTGMTPLMMAAQGGHTDVVELLLQNGADFSLRRHGQSRTALELAAEQGHASVLEILLQYGADPNQPSADPALTIAADKGHVHVVQMLLDYGANIQVKSSSGMTALINATDGDHVDVVRLLLQRGQDLESDDFQGVTLLMHAVRLGAVKVSKLLLHLGAEVNGTDENSRTPLWWAVDRRDMDIIHMLIENGAHRAPEDSA</sequence>
<dbReference type="Pfam" id="PF12937">
    <property type="entry name" value="F-box-like"/>
    <property type="match status" value="1"/>
</dbReference>
<dbReference type="InterPro" id="IPR001810">
    <property type="entry name" value="F-box_dom"/>
</dbReference>
<keyword evidence="1" id="KW-0677">Repeat</keyword>
<dbReference type="PROSITE" id="PS50088">
    <property type="entry name" value="ANK_REPEAT"/>
    <property type="match status" value="6"/>
</dbReference>
<feature type="domain" description="F-box" evidence="4">
    <location>
        <begin position="1"/>
        <end position="47"/>
    </location>
</feature>
<feature type="repeat" description="ANK" evidence="3">
    <location>
        <begin position="320"/>
        <end position="352"/>
    </location>
</feature>
<feature type="repeat" description="ANK" evidence="3">
    <location>
        <begin position="254"/>
        <end position="286"/>
    </location>
</feature>
<evidence type="ECO:0000256" key="2">
    <source>
        <dbReference type="ARBA" id="ARBA00023043"/>
    </source>
</evidence>
<reference evidence="5 6" key="1">
    <citation type="submission" date="2019-04" db="EMBL/GenBank/DDBJ databases">
        <title>Friends and foes A comparative genomics study of 23 Aspergillus species from section Flavi.</title>
        <authorList>
            <consortium name="DOE Joint Genome Institute"/>
            <person name="Kjaerbolling I."/>
            <person name="Vesth T."/>
            <person name="Frisvad J.C."/>
            <person name="Nybo J.L."/>
            <person name="Theobald S."/>
            <person name="Kildgaard S."/>
            <person name="Isbrandt T."/>
            <person name="Kuo A."/>
            <person name="Sato A."/>
            <person name="Lyhne E.K."/>
            <person name="Kogle M.E."/>
            <person name="Wiebenga A."/>
            <person name="Kun R.S."/>
            <person name="Lubbers R.J."/>
            <person name="Makela M.R."/>
            <person name="Barry K."/>
            <person name="Chovatia M."/>
            <person name="Clum A."/>
            <person name="Daum C."/>
            <person name="Haridas S."/>
            <person name="He G."/>
            <person name="LaButti K."/>
            <person name="Lipzen A."/>
            <person name="Mondo S."/>
            <person name="Riley R."/>
            <person name="Salamov A."/>
            <person name="Simmons B.A."/>
            <person name="Magnuson J.K."/>
            <person name="Henrissat B."/>
            <person name="Mortensen U.H."/>
            <person name="Larsen T.O."/>
            <person name="Devries R.P."/>
            <person name="Grigoriev I.V."/>
            <person name="Machida M."/>
            <person name="Baker S.E."/>
            <person name="Andersen M.R."/>
        </authorList>
    </citation>
    <scope>NUCLEOTIDE SEQUENCE [LARGE SCALE GENOMIC DNA]</scope>
    <source>
        <strain evidence="5 6">CBS 151.66</strain>
    </source>
</reference>